<name>A0A1E4TJD3_9ASCO</name>
<dbReference type="Pfam" id="PF01553">
    <property type="entry name" value="Acyltransferase"/>
    <property type="match status" value="1"/>
</dbReference>
<evidence type="ECO:0000256" key="1">
    <source>
        <dbReference type="ARBA" id="ARBA00008655"/>
    </source>
</evidence>
<comment type="similarity">
    <text evidence="1">Belongs to the 1-acyl-sn-glycerol-3-phosphate acyltransferase family.</text>
</comment>
<feature type="non-terminal residue" evidence="5">
    <location>
        <position position="217"/>
    </location>
</feature>
<evidence type="ECO:0000313" key="6">
    <source>
        <dbReference type="Proteomes" id="UP000095023"/>
    </source>
</evidence>
<dbReference type="GO" id="GO:0036149">
    <property type="term" value="P:phosphatidylinositol acyl-chain remodeling"/>
    <property type="evidence" value="ECO:0007669"/>
    <property type="project" value="TreeGrafter"/>
</dbReference>
<dbReference type="EMBL" id="KV453841">
    <property type="protein sequence ID" value="ODV91849.1"/>
    <property type="molecule type" value="Genomic_DNA"/>
</dbReference>
<feature type="non-terminal residue" evidence="5">
    <location>
        <position position="1"/>
    </location>
</feature>
<gene>
    <name evidence="5" type="ORF">CANCADRAFT_12824</name>
</gene>
<dbReference type="InterPro" id="IPR002123">
    <property type="entry name" value="Plipid/glycerol_acylTrfase"/>
</dbReference>
<dbReference type="Proteomes" id="UP000095023">
    <property type="component" value="Unassembled WGS sequence"/>
</dbReference>
<evidence type="ECO:0000256" key="2">
    <source>
        <dbReference type="ARBA" id="ARBA00022679"/>
    </source>
</evidence>
<keyword evidence="6" id="KW-1185">Reference proteome</keyword>
<protein>
    <recommendedName>
        <fullName evidence="4">Phospholipid/glycerol acyltransferase domain-containing protein</fullName>
    </recommendedName>
</protein>
<evidence type="ECO:0000259" key="4">
    <source>
        <dbReference type="SMART" id="SM00563"/>
    </source>
</evidence>
<evidence type="ECO:0000256" key="3">
    <source>
        <dbReference type="ARBA" id="ARBA00023315"/>
    </source>
</evidence>
<reference evidence="6" key="1">
    <citation type="submission" date="2016-02" db="EMBL/GenBank/DDBJ databases">
        <title>Comparative genomics of biotechnologically important yeasts.</title>
        <authorList>
            <consortium name="DOE Joint Genome Institute"/>
            <person name="Riley R."/>
            <person name="Haridas S."/>
            <person name="Wolfe K.H."/>
            <person name="Lopes M.R."/>
            <person name="Hittinger C.T."/>
            <person name="Goker M."/>
            <person name="Salamov A."/>
            <person name="Wisecaver J."/>
            <person name="Long T.M."/>
            <person name="Aerts A.L."/>
            <person name="Barry K."/>
            <person name="Choi C."/>
            <person name="Clum A."/>
            <person name="Coughlan A.Y."/>
            <person name="Deshpande S."/>
            <person name="Douglass A.P."/>
            <person name="Hanson S.J."/>
            <person name="Klenk H.-P."/>
            <person name="Labutti K."/>
            <person name="Lapidus A."/>
            <person name="Lindquist E."/>
            <person name="Lipzen A."/>
            <person name="Meier-Kolthoff J.P."/>
            <person name="Ohm R.A."/>
            <person name="Otillar R.P."/>
            <person name="Pangilinan J."/>
            <person name="Peng Y."/>
            <person name="Rokas A."/>
            <person name="Rosa C.A."/>
            <person name="Scheuner C."/>
            <person name="Sibirny A.A."/>
            <person name="Slot J.C."/>
            <person name="Stielow J.B."/>
            <person name="Sun H."/>
            <person name="Kurtzman C.P."/>
            <person name="Blackwell M."/>
            <person name="Jeffries T.W."/>
            <person name="Grigoriev I.V."/>
        </authorList>
    </citation>
    <scope>NUCLEOTIDE SEQUENCE [LARGE SCALE GENOMIC DNA]</scope>
    <source>
        <strain evidence="6">NRRL Y-17796</strain>
    </source>
</reference>
<dbReference type="InterPro" id="IPR032098">
    <property type="entry name" value="Acyltransf_C"/>
</dbReference>
<dbReference type="SMART" id="SM00563">
    <property type="entry name" value="PlsC"/>
    <property type="match status" value="1"/>
</dbReference>
<evidence type="ECO:0000313" key="5">
    <source>
        <dbReference type="EMBL" id="ODV91849.1"/>
    </source>
</evidence>
<feature type="domain" description="Phospholipid/glycerol acyltransferase" evidence="4">
    <location>
        <begin position="3"/>
        <end position="131"/>
    </location>
</feature>
<accession>A0A1E4TJD3</accession>
<dbReference type="PANTHER" id="PTHR10983:SF16">
    <property type="entry name" value="LYSOCARDIOLIPIN ACYLTRANSFERASE 1"/>
    <property type="match status" value="1"/>
</dbReference>
<sequence length="217" mass="25318">KRSIFVSNHQIYTDWIHSWVLAYMCDMDRGMHIVSKESLKKLPVTGWAMQFFRFNFLARNWKIDEKRIASDIAQITGSDNLGGEKWPLFFLIFPEGTVLCDNGFASTRRWAEKNNLAVPKRVLLPKSTGLYTYLCGLKGSVEYMCNVTFGYEGLPKDEYGEDYFSLRRSSFKGIQPTAVHFDLQKIPIKDIPLESQPVFDKWLTDLWYQKDKAMIRF</sequence>
<dbReference type="GO" id="GO:0016746">
    <property type="term" value="F:acyltransferase activity"/>
    <property type="evidence" value="ECO:0007669"/>
    <property type="project" value="UniProtKB-KW"/>
</dbReference>
<dbReference type="Pfam" id="PF16076">
    <property type="entry name" value="Acyltransf_C"/>
    <property type="match status" value="1"/>
</dbReference>
<dbReference type="PANTHER" id="PTHR10983">
    <property type="entry name" value="1-ACYLGLYCEROL-3-PHOSPHATE ACYLTRANSFERASE-RELATED"/>
    <property type="match status" value="1"/>
</dbReference>
<organism evidence="5 6">
    <name type="scientific">Tortispora caseinolytica NRRL Y-17796</name>
    <dbReference type="NCBI Taxonomy" id="767744"/>
    <lineage>
        <taxon>Eukaryota</taxon>
        <taxon>Fungi</taxon>
        <taxon>Dikarya</taxon>
        <taxon>Ascomycota</taxon>
        <taxon>Saccharomycotina</taxon>
        <taxon>Trigonopsidomycetes</taxon>
        <taxon>Trigonopsidales</taxon>
        <taxon>Trigonopsidaceae</taxon>
        <taxon>Tortispora</taxon>
    </lineage>
</organism>
<dbReference type="OrthoDB" id="189226at2759"/>
<dbReference type="GO" id="GO:0005783">
    <property type="term" value="C:endoplasmic reticulum"/>
    <property type="evidence" value="ECO:0007669"/>
    <property type="project" value="TreeGrafter"/>
</dbReference>
<dbReference type="SUPFAM" id="SSF69593">
    <property type="entry name" value="Glycerol-3-phosphate (1)-acyltransferase"/>
    <property type="match status" value="1"/>
</dbReference>
<keyword evidence="3" id="KW-0012">Acyltransferase</keyword>
<dbReference type="CDD" id="cd07990">
    <property type="entry name" value="LPLAT_LCLAT1-like"/>
    <property type="match status" value="1"/>
</dbReference>
<dbReference type="AlphaFoldDB" id="A0A1E4TJD3"/>
<keyword evidence="2" id="KW-0808">Transferase</keyword>
<proteinExistence type="inferred from homology"/>